<dbReference type="PROSITE" id="PS00409">
    <property type="entry name" value="PROKAR_NTER_METHYL"/>
    <property type="match status" value="1"/>
</dbReference>
<evidence type="ECO:0000259" key="3">
    <source>
        <dbReference type="Pfam" id="PF21444"/>
    </source>
</evidence>
<gene>
    <name evidence="4" type="ORF">CTQ69_25940</name>
</gene>
<dbReference type="AlphaFoldDB" id="A0A5Y1YF61"/>
<keyword evidence="2" id="KW-0472">Membrane</keyword>
<comment type="subcellular location">
    <subcellularLocation>
        <location evidence="1">Membrane</location>
        <topology evidence="1">Single-pass membrane protein</topology>
    </subcellularLocation>
</comment>
<dbReference type="SUPFAM" id="SSF54523">
    <property type="entry name" value="Pili subunits"/>
    <property type="match status" value="1"/>
</dbReference>
<sequence>MKKKIIIKSRGFSLLEILIVLVFIGIILAAATRYAGKVIDEKARQTAADAVAQEVYGVLQFVNADSITASVDNKTKNIINPLYQQPWDAISDSTGDDKTLGLRMNPVWLIHPHTGGLDPKSTAVSPYIARTWSKGITFPVSNQITASDNGNTYYSHSLKWSQAVWGQNSVRSYFTDSGCKGATGHVYFNQQFLSCNENPALSNSEIAVPRIDFVSNQGTTDRYLTATPERTVSVAIDRVDVYISFMPVDGNSARIEQFITPLLTAFRAKKIIPDTDSIYLVRQAGAGGDNSWTLLNKTTGLPADKNAKAAELAVISDLPSLIGKLQKKQTYGVRFSFDGKRGYLRTDGLNAADKICWNTTTSSAGPCLTSPSQSSLILTKRNNPGELADLQAGSVISQARYLRGGKMQTEYYTAPRIQYAAFSNTGSIPLYYRNPDPEHPVLCTTGGCGAGVTGPTVPQVTDPANGAISIPVQSCPDFVVDTVKDGSVKTKENGSVIMYPRLSASVSSVISGLRKDPSGRILPAQEGVFSSQKKNMSLLSGHDSDITLNRLGGVTLQIIKDKDSDTWRIAGMVATEDANPQDSGTGHLWQYYNPPWLSLVVTTWCSSVDQP</sequence>
<keyword evidence="2" id="KW-1133">Transmembrane helix</keyword>
<evidence type="ECO:0000256" key="1">
    <source>
        <dbReference type="ARBA" id="ARBA00004167"/>
    </source>
</evidence>
<name>A0A5Y1YF61_SALDZ</name>
<dbReference type="GO" id="GO:0016020">
    <property type="term" value="C:membrane"/>
    <property type="evidence" value="ECO:0007669"/>
    <property type="project" value="UniProtKB-SubCell"/>
</dbReference>
<evidence type="ECO:0000256" key="2">
    <source>
        <dbReference type="SAM" id="Phobius"/>
    </source>
</evidence>
<feature type="domain" description="CofB-like pilin" evidence="3">
    <location>
        <begin position="143"/>
        <end position="338"/>
    </location>
</feature>
<organism evidence="4">
    <name type="scientific">Salmonella diarizonae</name>
    <dbReference type="NCBI Taxonomy" id="59204"/>
    <lineage>
        <taxon>Bacteria</taxon>
        <taxon>Pseudomonadati</taxon>
        <taxon>Pseudomonadota</taxon>
        <taxon>Gammaproteobacteria</taxon>
        <taxon>Enterobacterales</taxon>
        <taxon>Enterobacteriaceae</taxon>
        <taxon>Salmonella</taxon>
    </lineage>
</organism>
<feature type="transmembrane region" description="Helical" evidence="2">
    <location>
        <begin position="12"/>
        <end position="35"/>
    </location>
</feature>
<protein>
    <submittedName>
        <fullName evidence="4">Type II secretion system protein</fullName>
    </submittedName>
</protein>
<dbReference type="Proteomes" id="UP000839735">
    <property type="component" value="Unassembled WGS sequence"/>
</dbReference>
<dbReference type="InterPro" id="IPR048688">
    <property type="entry name" value="CofB-like_pilin_dom"/>
</dbReference>
<comment type="caution">
    <text evidence="4">The sequence shown here is derived from an EMBL/GenBank/DDBJ whole genome shotgun (WGS) entry which is preliminary data.</text>
</comment>
<reference evidence="4" key="1">
    <citation type="submission" date="2018-08" db="EMBL/GenBank/DDBJ databases">
        <authorList>
            <person name="Ashton P.M."/>
            <person name="Dallman T."/>
            <person name="Nair S."/>
            <person name="De Pinna E."/>
            <person name="Peters T."/>
            <person name="Grant K."/>
        </authorList>
    </citation>
    <scope>NUCLEOTIDE SEQUENCE [LARGE SCALE GENOMIC DNA]</scope>
    <source>
        <strain evidence="4">294779</strain>
    </source>
</reference>
<dbReference type="NCBIfam" id="TIGR02532">
    <property type="entry name" value="IV_pilin_GFxxxE"/>
    <property type="match status" value="1"/>
</dbReference>
<evidence type="ECO:0000313" key="4">
    <source>
        <dbReference type="EMBL" id="ECC3917332.1"/>
    </source>
</evidence>
<dbReference type="InterPro" id="IPR012902">
    <property type="entry name" value="N_methyl_site"/>
</dbReference>
<accession>A0A5Y1YF61</accession>
<dbReference type="Pfam" id="PF21444">
    <property type="entry name" value="CofB_pilin_dom"/>
    <property type="match status" value="1"/>
</dbReference>
<keyword evidence="2" id="KW-0812">Transmembrane</keyword>
<dbReference type="InterPro" id="IPR045584">
    <property type="entry name" value="Pilin-like"/>
</dbReference>
<dbReference type="EMBL" id="AAIBIC010000057">
    <property type="protein sequence ID" value="ECC3917332.1"/>
    <property type="molecule type" value="Genomic_DNA"/>
</dbReference>
<proteinExistence type="predicted"/>